<dbReference type="Gene3D" id="1.10.287.1490">
    <property type="match status" value="1"/>
</dbReference>
<evidence type="ECO:0000313" key="5">
    <source>
        <dbReference type="Proteomes" id="UP001524944"/>
    </source>
</evidence>
<dbReference type="InterPro" id="IPR056003">
    <property type="entry name" value="CT398_CC_hairpin"/>
</dbReference>
<protein>
    <submittedName>
        <fullName evidence="4">C4-type zinc ribbon domain-containing protein</fullName>
    </submittedName>
</protein>
<feature type="domain" description="C4-type zinc ribbon" evidence="2">
    <location>
        <begin position="201"/>
        <end position="233"/>
    </location>
</feature>
<evidence type="ECO:0000259" key="2">
    <source>
        <dbReference type="Pfam" id="PF02591"/>
    </source>
</evidence>
<dbReference type="Pfam" id="PF02591">
    <property type="entry name" value="Zn_ribbon_9"/>
    <property type="match status" value="1"/>
</dbReference>
<proteinExistence type="predicted"/>
<dbReference type="Pfam" id="PF24481">
    <property type="entry name" value="CT398_CC"/>
    <property type="match status" value="1"/>
</dbReference>
<reference evidence="4 5" key="1">
    <citation type="submission" date="2022-08" db="EMBL/GenBank/DDBJ databases">
        <title>Proteogenomics of the novel Dehalobacterium formicoaceticum strain EZ94 highlights a key role of methyltransferases during anaerobic dichloromethane degradation.</title>
        <authorList>
            <person name="Wasmund K."/>
        </authorList>
    </citation>
    <scope>NUCLEOTIDE SEQUENCE [LARGE SCALE GENOMIC DNA]</scope>
    <source>
        <strain evidence="4 5">EZ94</strain>
    </source>
</reference>
<organism evidence="4 5">
    <name type="scientific">Dehalobacterium formicoaceticum</name>
    <dbReference type="NCBI Taxonomy" id="51515"/>
    <lineage>
        <taxon>Bacteria</taxon>
        <taxon>Bacillati</taxon>
        <taxon>Bacillota</taxon>
        <taxon>Clostridia</taxon>
        <taxon>Eubacteriales</taxon>
        <taxon>Peptococcaceae</taxon>
        <taxon>Dehalobacterium</taxon>
    </lineage>
</organism>
<feature type="region of interest" description="Disordered" evidence="1">
    <location>
        <begin position="46"/>
        <end position="65"/>
    </location>
</feature>
<accession>A0ABT1Y0P8</accession>
<evidence type="ECO:0000256" key="1">
    <source>
        <dbReference type="SAM" id="MobiDB-lite"/>
    </source>
</evidence>
<evidence type="ECO:0000313" key="4">
    <source>
        <dbReference type="EMBL" id="MCR6544096.1"/>
    </source>
</evidence>
<dbReference type="InterPro" id="IPR003743">
    <property type="entry name" value="Zf-RING_7"/>
</dbReference>
<dbReference type="EMBL" id="JANPWE010000001">
    <property type="protein sequence ID" value="MCR6544096.1"/>
    <property type="molecule type" value="Genomic_DNA"/>
</dbReference>
<name>A0ABT1Y0P8_9FIRM</name>
<evidence type="ECO:0000259" key="3">
    <source>
        <dbReference type="Pfam" id="PF24481"/>
    </source>
</evidence>
<feature type="domain" description="CT398-like coiled coil hairpin" evidence="3">
    <location>
        <begin position="9"/>
        <end position="187"/>
    </location>
</feature>
<keyword evidence="5" id="KW-1185">Reference proteome</keyword>
<gene>
    <name evidence="4" type="ORF">NVS47_00935</name>
</gene>
<comment type="caution">
    <text evidence="4">The sequence shown here is derived from an EMBL/GenBank/DDBJ whole genome shotgun (WGS) entry which is preliminary data.</text>
</comment>
<dbReference type="Proteomes" id="UP001524944">
    <property type="component" value="Unassembled WGS sequence"/>
</dbReference>
<sequence>MLIKSLYHLQELEKREQEIRQSLKSLPQFKELKSMKERFLKLQDQLARSKEEHKKTSDQLKNNEERAQDLAKKIKSLKEFLYGGSSNNVKELENIDLQIKVLEEQMTRINQEIIDLMEGKEQLDQNLKQIEHELKVQYQTFNKIKLQYNRVKINKEQELKGIEEDKEEIITTLDEKSLSWYQERKEKYHGRPIGEIMENHACSGCHSVIPIIIVKEARSKKDLVYCENCGRLLYAPQII</sequence>
<dbReference type="RefSeq" id="WP_257911598.1">
    <property type="nucleotide sequence ID" value="NZ_JANPWE010000001.1"/>
</dbReference>